<dbReference type="CDD" id="cd05233">
    <property type="entry name" value="SDR_c"/>
    <property type="match status" value="1"/>
</dbReference>
<evidence type="ECO:0000256" key="1">
    <source>
        <dbReference type="ARBA" id="ARBA00006484"/>
    </source>
</evidence>
<dbReference type="SUPFAM" id="SSF51735">
    <property type="entry name" value="NAD(P)-binding Rossmann-fold domains"/>
    <property type="match status" value="1"/>
</dbReference>
<evidence type="ECO:0000313" key="3">
    <source>
        <dbReference type="EMBL" id="EPS96280.1"/>
    </source>
</evidence>
<dbReference type="PRINTS" id="PR00081">
    <property type="entry name" value="GDHRDH"/>
</dbReference>
<keyword evidence="4" id="KW-1185">Reference proteome</keyword>
<dbReference type="AlphaFoldDB" id="S8F3F3"/>
<dbReference type="PANTHER" id="PTHR42760:SF37">
    <property type="entry name" value="CLAVALDEHYDE DEHYDROGENASE"/>
    <property type="match status" value="1"/>
</dbReference>
<dbReference type="PANTHER" id="PTHR42760">
    <property type="entry name" value="SHORT-CHAIN DEHYDROGENASES/REDUCTASES FAMILY MEMBER"/>
    <property type="match status" value="1"/>
</dbReference>
<comment type="similarity">
    <text evidence="1">Belongs to the short-chain dehydrogenases/reductases (SDR) family.</text>
</comment>
<name>S8F3F3_FOMSC</name>
<dbReference type="InterPro" id="IPR036291">
    <property type="entry name" value="NAD(P)-bd_dom_sf"/>
</dbReference>
<dbReference type="Proteomes" id="UP000015241">
    <property type="component" value="Unassembled WGS sequence"/>
</dbReference>
<sequence>MASVPSVDFSWLNITTNLHHDVYPAIDPQRTLRHSCKGQSVLITGAGRGIGRAIALAFAHAGASAIVLASRTLSELESVRDEIIALRLDTSPTVLVQATDVVSEDSVKALFDLLTSKKIHVDVLVNNAGHLGSKPPAMHLMAPEEWWKSWEVNIKGTYLPTYHLLNSIFSSNDVAPKPITILCTGTMNGPYSRTGFSAYQSSKTAINRFAEFLSAEYGSKGVRAFAYHPGGVLTRLALDGMPPETFETIMIDKPELAGGFCVFLSAPSKYADTQPFLGRYVSANWDVEDMVKKGREMAEDARAGRWLMTKVLVF</sequence>
<keyword evidence="2" id="KW-0560">Oxidoreductase</keyword>
<dbReference type="InParanoid" id="S8F3F3"/>
<dbReference type="HOGENOM" id="CLU_010194_8_0_1"/>
<evidence type="ECO:0000313" key="4">
    <source>
        <dbReference type="Proteomes" id="UP000015241"/>
    </source>
</evidence>
<dbReference type="Gene3D" id="3.40.50.720">
    <property type="entry name" value="NAD(P)-binding Rossmann-like Domain"/>
    <property type="match status" value="1"/>
</dbReference>
<organism evidence="3 4">
    <name type="scientific">Fomitopsis schrenkii</name>
    <name type="common">Brown rot fungus</name>
    <dbReference type="NCBI Taxonomy" id="2126942"/>
    <lineage>
        <taxon>Eukaryota</taxon>
        <taxon>Fungi</taxon>
        <taxon>Dikarya</taxon>
        <taxon>Basidiomycota</taxon>
        <taxon>Agaricomycotina</taxon>
        <taxon>Agaricomycetes</taxon>
        <taxon>Polyporales</taxon>
        <taxon>Fomitopsis</taxon>
    </lineage>
</organism>
<dbReference type="GO" id="GO:0016616">
    <property type="term" value="F:oxidoreductase activity, acting on the CH-OH group of donors, NAD or NADP as acceptor"/>
    <property type="evidence" value="ECO:0007669"/>
    <property type="project" value="TreeGrafter"/>
</dbReference>
<dbReference type="eggNOG" id="KOG0725">
    <property type="taxonomic scope" value="Eukaryota"/>
</dbReference>
<dbReference type="EMBL" id="KE504191">
    <property type="protein sequence ID" value="EPS96280.1"/>
    <property type="molecule type" value="Genomic_DNA"/>
</dbReference>
<accession>S8F3F3</accession>
<protein>
    <submittedName>
        <fullName evidence="3">NAD-binding protein</fullName>
    </submittedName>
</protein>
<proteinExistence type="inferred from homology"/>
<dbReference type="STRING" id="743788.S8F3F3"/>
<reference evidence="3 4" key="1">
    <citation type="journal article" date="2012" name="Science">
        <title>The Paleozoic origin of enzymatic lignin decomposition reconstructed from 31 fungal genomes.</title>
        <authorList>
            <person name="Floudas D."/>
            <person name="Binder M."/>
            <person name="Riley R."/>
            <person name="Barry K."/>
            <person name="Blanchette R.A."/>
            <person name="Henrissat B."/>
            <person name="Martinez A.T."/>
            <person name="Otillar R."/>
            <person name="Spatafora J.W."/>
            <person name="Yadav J.S."/>
            <person name="Aerts A."/>
            <person name="Benoit I."/>
            <person name="Boyd A."/>
            <person name="Carlson A."/>
            <person name="Copeland A."/>
            <person name="Coutinho P.M."/>
            <person name="de Vries R.P."/>
            <person name="Ferreira P."/>
            <person name="Findley K."/>
            <person name="Foster B."/>
            <person name="Gaskell J."/>
            <person name="Glotzer D."/>
            <person name="Gorecki P."/>
            <person name="Heitman J."/>
            <person name="Hesse C."/>
            <person name="Hori C."/>
            <person name="Igarashi K."/>
            <person name="Jurgens J.A."/>
            <person name="Kallen N."/>
            <person name="Kersten P."/>
            <person name="Kohler A."/>
            <person name="Kuees U."/>
            <person name="Kumar T.K.A."/>
            <person name="Kuo A."/>
            <person name="LaButti K."/>
            <person name="Larrondo L.F."/>
            <person name="Lindquist E."/>
            <person name="Ling A."/>
            <person name="Lombard V."/>
            <person name="Lucas S."/>
            <person name="Lundell T."/>
            <person name="Martin R."/>
            <person name="McLaughlin D.J."/>
            <person name="Morgenstern I."/>
            <person name="Morin E."/>
            <person name="Murat C."/>
            <person name="Nagy L.G."/>
            <person name="Nolan M."/>
            <person name="Ohm R.A."/>
            <person name="Patyshakuliyeva A."/>
            <person name="Rokas A."/>
            <person name="Ruiz-Duenas F.J."/>
            <person name="Sabat G."/>
            <person name="Salamov A."/>
            <person name="Samejima M."/>
            <person name="Schmutz J."/>
            <person name="Slot J.C."/>
            <person name="St John F."/>
            <person name="Stenlid J."/>
            <person name="Sun H."/>
            <person name="Sun S."/>
            <person name="Syed K."/>
            <person name="Tsang A."/>
            <person name="Wiebenga A."/>
            <person name="Young D."/>
            <person name="Pisabarro A."/>
            <person name="Eastwood D.C."/>
            <person name="Martin F."/>
            <person name="Cullen D."/>
            <person name="Grigoriev I.V."/>
            <person name="Hibbett D.S."/>
        </authorList>
    </citation>
    <scope>NUCLEOTIDE SEQUENCE</scope>
    <source>
        <strain evidence="4">FP-58527</strain>
    </source>
</reference>
<gene>
    <name evidence="3" type="ORF">FOMPIDRAFT_158223</name>
</gene>
<dbReference type="Pfam" id="PF00106">
    <property type="entry name" value="adh_short"/>
    <property type="match status" value="1"/>
</dbReference>
<dbReference type="OrthoDB" id="1933717at2759"/>
<evidence type="ECO:0000256" key="2">
    <source>
        <dbReference type="ARBA" id="ARBA00023002"/>
    </source>
</evidence>
<dbReference type="InterPro" id="IPR002347">
    <property type="entry name" value="SDR_fam"/>
</dbReference>